<dbReference type="Gene3D" id="1.10.20.10">
    <property type="entry name" value="Histone, subunit A"/>
    <property type="match status" value="1"/>
</dbReference>
<protein>
    <recommendedName>
        <fullName evidence="6">Transcription factor CBF/NF-Y/archaeal histone domain-containing protein</fullName>
    </recommendedName>
</protein>
<proteinExistence type="inferred from homology"/>
<dbReference type="GO" id="GO:0000978">
    <property type="term" value="F:RNA polymerase II cis-regulatory region sequence-specific DNA binding"/>
    <property type="evidence" value="ECO:0007669"/>
    <property type="project" value="TreeGrafter"/>
</dbReference>
<comment type="caution">
    <text evidence="7">The sequence shown here is derived from an EMBL/GenBank/DDBJ whole genome shotgun (WGS) entry which is preliminary data.</text>
</comment>
<dbReference type="InterPro" id="IPR003958">
    <property type="entry name" value="CBFA_NFYB_domain"/>
</dbReference>
<dbReference type="PANTHER" id="PTHR11064:SF9">
    <property type="entry name" value="NUCLEAR TRANSCRIPTION FACTOR Y SUBUNIT BETA"/>
    <property type="match status" value="1"/>
</dbReference>
<dbReference type="PANTHER" id="PTHR11064">
    <property type="entry name" value="CCAAT-BINDING TRANSCRIPTION FACTOR-RELATED"/>
    <property type="match status" value="1"/>
</dbReference>
<keyword evidence="3" id="KW-0238">DNA-binding</keyword>
<feature type="compositionally biased region" description="Basic and acidic residues" evidence="5">
    <location>
        <begin position="10"/>
        <end position="21"/>
    </location>
</feature>
<keyword evidence="8" id="KW-1185">Reference proteome</keyword>
<evidence type="ECO:0000256" key="2">
    <source>
        <dbReference type="ARBA" id="ARBA00023015"/>
    </source>
</evidence>
<gene>
    <name evidence="7" type="ORF">PFISCL1PPCAC_15186</name>
</gene>
<feature type="compositionally biased region" description="Polar residues" evidence="5">
    <location>
        <begin position="567"/>
        <end position="586"/>
    </location>
</feature>
<accession>A0AAV5W1U3</accession>
<feature type="region of interest" description="Disordered" evidence="5">
    <location>
        <begin position="1"/>
        <end position="43"/>
    </location>
</feature>
<evidence type="ECO:0000313" key="8">
    <source>
        <dbReference type="Proteomes" id="UP001432322"/>
    </source>
</evidence>
<evidence type="ECO:0000256" key="1">
    <source>
        <dbReference type="ARBA" id="ARBA00009053"/>
    </source>
</evidence>
<organism evidence="7 8">
    <name type="scientific">Pristionchus fissidentatus</name>
    <dbReference type="NCBI Taxonomy" id="1538716"/>
    <lineage>
        <taxon>Eukaryota</taxon>
        <taxon>Metazoa</taxon>
        <taxon>Ecdysozoa</taxon>
        <taxon>Nematoda</taxon>
        <taxon>Chromadorea</taxon>
        <taxon>Rhabditida</taxon>
        <taxon>Rhabditina</taxon>
        <taxon>Diplogasteromorpha</taxon>
        <taxon>Diplogasteroidea</taxon>
        <taxon>Neodiplogasteridae</taxon>
        <taxon>Pristionchus</taxon>
    </lineage>
</organism>
<feature type="compositionally biased region" description="Low complexity" evidence="5">
    <location>
        <begin position="394"/>
        <end position="414"/>
    </location>
</feature>
<feature type="compositionally biased region" description="Low complexity" evidence="5">
    <location>
        <begin position="425"/>
        <end position="471"/>
    </location>
</feature>
<feature type="region of interest" description="Disordered" evidence="5">
    <location>
        <begin position="156"/>
        <end position="186"/>
    </location>
</feature>
<dbReference type="GO" id="GO:0001228">
    <property type="term" value="F:DNA-binding transcription activator activity, RNA polymerase II-specific"/>
    <property type="evidence" value="ECO:0007669"/>
    <property type="project" value="InterPro"/>
</dbReference>
<dbReference type="Proteomes" id="UP001432322">
    <property type="component" value="Unassembled WGS sequence"/>
</dbReference>
<feature type="compositionally biased region" description="Basic and acidic residues" evidence="5">
    <location>
        <begin position="34"/>
        <end position="43"/>
    </location>
</feature>
<dbReference type="InterPro" id="IPR027113">
    <property type="entry name" value="Transc_fact_NFYB/HAP3"/>
</dbReference>
<evidence type="ECO:0000256" key="5">
    <source>
        <dbReference type="SAM" id="MobiDB-lite"/>
    </source>
</evidence>
<dbReference type="Pfam" id="PF00808">
    <property type="entry name" value="CBFD_NFYB_HMF"/>
    <property type="match status" value="1"/>
</dbReference>
<dbReference type="EMBL" id="BTSY01000004">
    <property type="protein sequence ID" value="GMT23889.1"/>
    <property type="molecule type" value="Genomic_DNA"/>
</dbReference>
<feature type="compositionally biased region" description="Low complexity" evidence="5">
    <location>
        <begin position="488"/>
        <end position="512"/>
    </location>
</feature>
<reference evidence="7" key="1">
    <citation type="submission" date="2023-10" db="EMBL/GenBank/DDBJ databases">
        <title>Genome assembly of Pristionchus species.</title>
        <authorList>
            <person name="Yoshida K."/>
            <person name="Sommer R.J."/>
        </authorList>
    </citation>
    <scope>NUCLEOTIDE SEQUENCE</scope>
    <source>
        <strain evidence="7">RS5133</strain>
    </source>
</reference>
<dbReference type="CDD" id="cd22907">
    <property type="entry name" value="HFD_NFYB"/>
    <property type="match status" value="1"/>
</dbReference>
<name>A0AAV5W1U3_9BILA</name>
<sequence>AVLMSSPLVEEERERSRSLIEEDKEDEDNEIEEIERGSEDGGIHDELIDAVARGIEDPEMLREQDRFLPICNISRIMRRMVPDSGKMSKDSKEAVQEAVSEFISFITSEASDKCIEEQRKTITCDDLLNAIEMMGFDKYVEPLKIFLTRYRDATRVDRPSDEVDGRSPTPPSSSVPLPPPPASSSVPLVISGPGGHIAPAAAAVHSVAAAPQAQQPMRVQPPCQPKGMTAILNTPSGPVKAFFPNGFVPGENGTLLCKPFQKLPVNGEHMKRSDQPGPSRRSETPPGPSTSNGHSRIVPKHPQIASTSTGGEPKRAPMKIFIDQSTGQRYRSIIDEDGKQRLTPINIPTQNLRMIKRPVSSIPSSSSSNSRPSLDTNLPSTSSSSHSDHHNRHQSPQVSSTTHQSHSQSQSQSRPHPHYQHRPQSSHLSFQLASSSSSSSQSHPSTSSTQYHHSHSQSYSSSHNPPTTHHSMPPPSLPHPPPPPSSLPPSASTSTNYIQLLPQQQSPSVHPSSFPPSQTPTTSAQSQYNVHYQDHPQQMQQSVMGDGRGQSMNGMKRGEEGEKRRISSSIVNTKWNPSSGQYVVDTTRTEIPAATKRRRTNEMEE</sequence>
<dbReference type="GO" id="GO:0016602">
    <property type="term" value="C:CCAAT-binding factor complex"/>
    <property type="evidence" value="ECO:0007669"/>
    <property type="project" value="InterPro"/>
</dbReference>
<evidence type="ECO:0000256" key="3">
    <source>
        <dbReference type="ARBA" id="ARBA00023125"/>
    </source>
</evidence>
<feature type="domain" description="Transcription factor CBF/NF-Y/archaeal histone" evidence="6">
    <location>
        <begin position="67"/>
        <end position="131"/>
    </location>
</feature>
<dbReference type="PRINTS" id="PR00615">
    <property type="entry name" value="CCAATSUBUNTA"/>
</dbReference>
<feature type="compositionally biased region" description="Basic and acidic residues" evidence="5">
    <location>
        <begin position="556"/>
        <end position="565"/>
    </location>
</feature>
<dbReference type="FunFam" id="1.10.20.10:FF:000099">
    <property type="entry name" value="nuclear transcription factor Y subunit beta"/>
    <property type="match status" value="1"/>
</dbReference>
<keyword evidence="2" id="KW-0805">Transcription regulation</keyword>
<evidence type="ECO:0000259" key="6">
    <source>
        <dbReference type="Pfam" id="PF00808"/>
    </source>
</evidence>
<evidence type="ECO:0000256" key="4">
    <source>
        <dbReference type="ARBA" id="ARBA00023163"/>
    </source>
</evidence>
<dbReference type="InterPro" id="IPR009072">
    <property type="entry name" value="Histone-fold"/>
</dbReference>
<feature type="compositionally biased region" description="Basic and acidic residues" evidence="5">
    <location>
        <begin position="156"/>
        <end position="165"/>
    </location>
</feature>
<feature type="compositionally biased region" description="Low complexity" evidence="5">
    <location>
        <begin position="358"/>
        <end position="385"/>
    </location>
</feature>
<evidence type="ECO:0000313" key="7">
    <source>
        <dbReference type="EMBL" id="GMT23889.1"/>
    </source>
</evidence>
<dbReference type="SUPFAM" id="SSF47113">
    <property type="entry name" value="Histone-fold"/>
    <property type="match status" value="1"/>
</dbReference>
<keyword evidence="4" id="KW-0804">Transcription</keyword>
<comment type="similarity">
    <text evidence="1">Belongs to the NFYB/HAP3 subunit family.</text>
</comment>
<feature type="region of interest" description="Disordered" evidence="5">
    <location>
        <begin position="266"/>
        <end position="527"/>
    </location>
</feature>
<feature type="compositionally biased region" description="Pro residues" evidence="5">
    <location>
        <begin position="168"/>
        <end position="182"/>
    </location>
</feature>
<feature type="region of interest" description="Disordered" evidence="5">
    <location>
        <begin position="539"/>
        <end position="605"/>
    </location>
</feature>
<feature type="compositionally biased region" description="Acidic residues" evidence="5">
    <location>
        <begin position="22"/>
        <end position="33"/>
    </location>
</feature>
<dbReference type="GO" id="GO:0046982">
    <property type="term" value="F:protein heterodimerization activity"/>
    <property type="evidence" value="ECO:0007669"/>
    <property type="project" value="InterPro"/>
</dbReference>
<feature type="non-terminal residue" evidence="7">
    <location>
        <position position="1"/>
    </location>
</feature>
<feature type="compositionally biased region" description="Pro residues" evidence="5">
    <location>
        <begin position="472"/>
        <end position="487"/>
    </location>
</feature>
<dbReference type="AlphaFoldDB" id="A0AAV5W1U3"/>